<dbReference type="InterPro" id="IPR016161">
    <property type="entry name" value="Ald_DH/histidinol_DH"/>
</dbReference>
<dbReference type="OrthoDB" id="6882680at2"/>
<dbReference type="InterPro" id="IPR016163">
    <property type="entry name" value="Ald_DH_C"/>
</dbReference>
<feature type="domain" description="Aldehyde dehydrogenase" evidence="6">
    <location>
        <begin position="31"/>
        <end position="485"/>
    </location>
</feature>
<dbReference type="AlphaFoldDB" id="A0A7I7Z426"/>
<dbReference type="EC" id="1.2.1.79" evidence="3"/>
<dbReference type="InterPro" id="IPR016162">
    <property type="entry name" value="Ald_DH_N"/>
</dbReference>
<evidence type="ECO:0000256" key="1">
    <source>
        <dbReference type="ARBA" id="ARBA00009986"/>
    </source>
</evidence>
<sequence length="498" mass="54020">MKIMPVSEIRQLAATELYIDGQFQLGSVVNAISVTNPFNNEEICRVAPASEAQVQDAIGAAATAFKASTWQSFTGRDRGTLLYRLAELLRRDLEIFATLEAVDTGIPIRETRMEVATSARHLEYYAGFADKIEGSYQDLGARFNYVRREPYGVIGQIVPWNTPLKLMARGFAAAIACGNTMVVKPSVVAPLSVLRFAKTVHEAGFPPGCVNIITGSGRTVGKAIVEHPQVRKIIFTGGTEGGHEILQQAVRTVTPAVLELGGKGPIIVCEDVDWDEAVDGVLTQAFARKAEVCFAGTRLFVPAGMHDEFVADLAAKAARIPMGNPLNDRTQLGPLMSPERLTEILEKVDKAQADGATIYCGGRKAQQQGLEKGNFLPPTILTEVTPRMSVARDELFGPVLCVTAYREVADAVAMANDSDYGLASYVWSNDIRKSTKIADALESGNVFINSYGYQSEIPFGGYKMSGIGREHGAEAIHEYTQAKSITVGLERFTSRFDV</sequence>
<name>A0A7I7Z426_9MYCO</name>
<reference evidence="7 8" key="1">
    <citation type="journal article" date="2019" name="Emerg. Microbes Infect.">
        <title>Comprehensive subspecies identification of 175 nontuberculous mycobacteria species based on 7547 genomic profiles.</title>
        <authorList>
            <person name="Matsumoto Y."/>
            <person name="Kinjo T."/>
            <person name="Motooka D."/>
            <person name="Nabeya D."/>
            <person name="Jung N."/>
            <person name="Uechi K."/>
            <person name="Horii T."/>
            <person name="Iida T."/>
            <person name="Fujita J."/>
            <person name="Nakamura S."/>
        </authorList>
    </citation>
    <scope>NUCLEOTIDE SEQUENCE [LARGE SCALE GENOMIC DNA]</scope>
    <source>
        <strain evidence="7 8">JCM 14742</strain>
    </source>
</reference>
<dbReference type="PANTHER" id="PTHR11699">
    <property type="entry name" value="ALDEHYDE DEHYDROGENASE-RELATED"/>
    <property type="match status" value="1"/>
</dbReference>
<dbReference type="FunFam" id="3.40.309.10:FF:000009">
    <property type="entry name" value="Aldehyde dehydrogenase A"/>
    <property type="match status" value="1"/>
</dbReference>
<comment type="catalytic activity">
    <reaction evidence="5">
        <text>succinate semialdehyde + NADP(+) + H2O = succinate + NADPH + 2 H(+)</text>
        <dbReference type="Rhea" id="RHEA:13213"/>
        <dbReference type="ChEBI" id="CHEBI:15377"/>
        <dbReference type="ChEBI" id="CHEBI:15378"/>
        <dbReference type="ChEBI" id="CHEBI:30031"/>
        <dbReference type="ChEBI" id="CHEBI:57706"/>
        <dbReference type="ChEBI" id="CHEBI:57783"/>
        <dbReference type="ChEBI" id="CHEBI:58349"/>
        <dbReference type="EC" id="1.2.1.79"/>
    </reaction>
</comment>
<keyword evidence="2" id="KW-0560">Oxidoreductase</keyword>
<dbReference type="Pfam" id="PF00171">
    <property type="entry name" value="Aldedh"/>
    <property type="match status" value="1"/>
</dbReference>
<dbReference type="Gene3D" id="3.40.309.10">
    <property type="entry name" value="Aldehyde Dehydrogenase, Chain A, domain 2"/>
    <property type="match status" value="1"/>
</dbReference>
<evidence type="ECO:0000256" key="5">
    <source>
        <dbReference type="ARBA" id="ARBA00048559"/>
    </source>
</evidence>
<protein>
    <recommendedName>
        <fullName evidence="4">Putative succinate-semialdehyde dehydrogenase [NADP(+)] 2</fullName>
        <ecNumber evidence="3">1.2.1.79</ecNumber>
    </recommendedName>
</protein>
<keyword evidence="8" id="KW-1185">Reference proteome</keyword>
<evidence type="ECO:0000259" key="6">
    <source>
        <dbReference type="Pfam" id="PF00171"/>
    </source>
</evidence>
<organism evidence="7 8">
    <name type="scientific">Mycobacterium parmense</name>
    <dbReference type="NCBI Taxonomy" id="185642"/>
    <lineage>
        <taxon>Bacteria</taxon>
        <taxon>Bacillati</taxon>
        <taxon>Actinomycetota</taxon>
        <taxon>Actinomycetes</taxon>
        <taxon>Mycobacteriales</taxon>
        <taxon>Mycobacteriaceae</taxon>
        <taxon>Mycobacterium</taxon>
        <taxon>Mycobacterium simiae complex</taxon>
    </lineage>
</organism>
<dbReference type="SUPFAM" id="SSF53720">
    <property type="entry name" value="ALDH-like"/>
    <property type="match status" value="1"/>
</dbReference>
<dbReference type="InterPro" id="IPR015590">
    <property type="entry name" value="Aldehyde_DH_dom"/>
</dbReference>
<evidence type="ECO:0000256" key="3">
    <source>
        <dbReference type="ARBA" id="ARBA00039122"/>
    </source>
</evidence>
<gene>
    <name evidence="7" type="ORF">MPRM_51840</name>
</gene>
<evidence type="ECO:0000256" key="4">
    <source>
        <dbReference type="ARBA" id="ARBA00039663"/>
    </source>
</evidence>
<dbReference type="Proteomes" id="UP000467105">
    <property type="component" value="Chromosome"/>
</dbReference>
<comment type="similarity">
    <text evidence="1">Belongs to the aldehyde dehydrogenase family.</text>
</comment>
<dbReference type="Gene3D" id="3.40.605.10">
    <property type="entry name" value="Aldehyde Dehydrogenase, Chain A, domain 1"/>
    <property type="match status" value="1"/>
</dbReference>
<evidence type="ECO:0000313" key="7">
    <source>
        <dbReference type="EMBL" id="BBZ47903.1"/>
    </source>
</evidence>
<proteinExistence type="inferred from homology"/>
<dbReference type="FunFam" id="3.40.605.10:FF:000007">
    <property type="entry name" value="NAD/NADP-dependent betaine aldehyde dehydrogenase"/>
    <property type="match status" value="1"/>
</dbReference>
<evidence type="ECO:0000313" key="8">
    <source>
        <dbReference type="Proteomes" id="UP000467105"/>
    </source>
</evidence>
<dbReference type="RefSeq" id="WP_085270045.1">
    <property type="nucleotide sequence ID" value="NZ_AP022614.1"/>
</dbReference>
<accession>A0A7I7Z426</accession>
<dbReference type="GO" id="GO:0036243">
    <property type="term" value="F:succinate-semialdehyde dehydrogenase (NADP+) activity"/>
    <property type="evidence" value="ECO:0007669"/>
    <property type="project" value="UniProtKB-EC"/>
</dbReference>
<evidence type="ECO:0000256" key="2">
    <source>
        <dbReference type="ARBA" id="ARBA00023002"/>
    </source>
</evidence>
<dbReference type="FunFam" id="3.40.605.10:FF:000026">
    <property type="entry name" value="Aldehyde dehydrogenase, putative"/>
    <property type="match status" value="1"/>
</dbReference>
<dbReference type="EMBL" id="AP022614">
    <property type="protein sequence ID" value="BBZ47903.1"/>
    <property type="molecule type" value="Genomic_DNA"/>
</dbReference>